<evidence type="ECO:0000313" key="2">
    <source>
        <dbReference type="Proteomes" id="UP000887565"/>
    </source>
</evidence>
<reference evidence="3" key="1">
    <citation type="submission" date="2022-11" db="UniProtKB">
        <authorList>
            <consortium name="WormBaseParasite"/>
        </authorList>
    </citation>
    <scope>IDENTIFICATION</scope>
</reference>
<sequence>MDGFGSRDDGVDGRFTESNWIIIKNYSEKITYYQSFEADNSWANRITPPDLRPVTDKPRGARPRSVATKSKK</sequence>
<evidence type="ECO:0000256" key="1">
    <source>
        <dbReference type="SAM" id="MobiDB-lite"/>
    </source>
</evidence>
<evidence type="ECO:0000313" key="3">
    <source>
        <dbReference type="WBParaSite" id="nRc.2.0.1.t20796-RA"/>
    </source>
</evidence>
<proteinExistence type="predicted"/>
<organism evidence="2 3">
    <name type="scientific">Romanomermis culicivorax</name>
    <name type="common">Nematode worm</name>
    <dbReference type="NCBI Taxonomy" id="13658"/>
    <lineage>
        <taxon>Eukaryota</taxon>
        <taxon>Metazoa</taxon>
        <taxon>Ecdysozoa</taxon>
        <taxon>Nematoda</taxon>
        <taxon>Enoplea</taxon>
        <taxon>Dorylaimia</taxon>
        <taxon>Mermithida</taxon>
        <taxon>Mermithoidea</taxon>
        <taxon>Mermithidae</taxon>
        <taxon>Romanomermis</taxon>
    </lineage>
</organism>
<name>A0A915J2V5_ROMCU</name>
<accession>A0A915J2V5</accession>
<feature type="region of interest" description="Disordered" evidence="1">
    <location>
        <begin position="43"/>
        <end position="72"/>
    </location>
</feature>
<dbReference type="AlphaFoldDB" id="A0A915J2V5"/>
<dbReference type="Proteomes" id="UP000887565">
    <property type="component" value="Unplaced"/>
</dbReference>
<keyword evidence="2" id="KW-1185">Reference proteome</keyword>
<protein>
    <submittedName>
        <fullName evidence="3">Uncharacterized protein</fullName>
    </submittedName>
</protein>
<dbReference type="WBParaSite" id="nRc.2.0.1.t20796-RA">
    <property type="protein sequence ID" value="nRc.2.0.1.t20796-RA"/>
    <property type="gene ID" value="nRc.2.0.1.g20796"/>
</dbReference>